<feature type="modified residue" description="4-aspartylphosphate" evidence="3">
    <location>
        <position position="57"/>
    </location>
</feature>
<evidence type="ECO:0000259" key="4">
    <source>
        <dbReference type="PROSITE" id="PS50110"/>
    </source>
</evidence>
<dbReference type="Pfam" id="PF01656">
    <property type="entry name" value="CbiA"/>
    <property type="match status" value="1"/>
</dbReference>
<gene>
    <name evidence="5" type="ORF">caldi_13370</name>
</gene>
<dbReference type="RefSeq" id="WP_264844317.1">
    <property type="nucleotide sequence ID" value="NZ_AP025628.1"/>
</dbReference>
<feature type="domain" description="Response regulatory" evidence="4">
    <location>
        <begin position="6"/>
        <end position="122"/>
    </location>
</feature>
<dbReference type="GO" id="GO:0009898">
    <property type="term" value="C:cytoplasmic side of plasma membrane"/>
    <property type="evidence" value="ECO:0007669"/>
    <property type="project" value="TreeGrafter"/>
</dbReference>
<dbReference type="PANTHER" id="PTHR43384">
    <property type="entry name" value="SEPTUM SITE-DETERMINING PROTEIN MIND HOMOLOG, CHLOROPLASTIC-RELATED"/>
    <property type="match status" value="1"/>
</dbReference>
<dbReference type="InterPro" id="IPR011006">
    <property type="entry name" value="CheY-like_superfamily"/>
</dbReference>
<dbReference type="SUPFAM" id="SSF52172">
    <property type="entry name" value="CheY-like"/>
    <property type="match status" value="1"/>
</dbReference>
<dbReference type="GO" id="GO:0005829">
    <property type="term" value="C:cytosol"/>
    <property type="evidence" value="ECO:0007669"/>
    <property type="project" value="TreeGrafter"/>
</dbReference>
<dbReference type="PROSITE" id="PS50110">
    <property type="entry name" value="RESPONSE_REGULATORY"/>
    <property type="match status" value="1"/>
</dbReference>
<reference evidence="5" key="1">
    <citation type="submission" date="2022-03" db="EMBL/GenBank/DDBJ databases">
        <title>Complete genome sequence of Caldinitratiruptor microaerophilus.</title>
        <authorList>
            <person name="Mukaiyama R."/>
            <person name="Nishiyama T."/>
            <person name="Ueda K."/>
        </authorList>
    </citation>
    <scope>NUCLEOTIDE SEQUENCE</scope>
    <source>
        <strain evidence="5">JCM 16183</strain>
    </source>
</reference>
<dbReference type="InterPro" id="IPR058245">
    <property type="entry name" value="NreC/VraR/RcsB-like_REC"/>
</dbReference>
<dbReference type="PANTHER" id="PTHR43384:SF13">
    <property type="entry name" value="SLR0110 PROTEIN"/>
    <property type="match status" value="1"/>
</dbReference>
<protein>
    <recommendedName>
        <fullName evidence="1">Stage 0 sporulation protein A homolog</fullName>
    </recommendedName>
</protein>
<dbReference type="Proteomes" id="UP001163687">
    <property type="component" value="Chromosome"/>
</dbReference>
<dbReference type="InterPro" id="IPR027417">
    <property type="entry name" value="P-loop_NTPase"/>
</dbReference>
<keyword evidence="6" id="KW-1185">Reference proteome</keyword>
<dbReference type="InterPro" id="IPR002586">
    <property type="entry name" value="CobQ/CobB/MinD/ParA_Nub-bd_dom"/>
</dbReference>
<dbReference type="GO" id="GO:0016887">
    <property type="term" value="F:ATP hydrolysis activity"/>
    <property type="evidence" value="ECO:0007669"/>
    <property type="project" value="TreeGrafter"/>
</dbReference>
<accession>A0AA35CJH4</accession>
<dbReference type="Gene3D" id="3.40.50.300">
    <property type="entry name" value="P-loop containing nucleotide triphosphate hydrolases"/>
    <property type="match status" value="1"/>
</dbReference>
<dbReference type="Pfam" id="PF00072">
    <property type="entry name" value="Response_reg"/>
    <property type="match status" value="1"/>
</dbReference>
<name>A0AA35CJH4_9FIRM</name>
<dbReference type="KEGG" id="cmic:caldi_13370"/>
<dbReference type="EMBL" id="AP025628">
    <property type="protein sequence ID" value="BDG60247.1"/>
    <property type="molecule type" value="Genomic_DNA"/>
</dbReference>
<dbReference type="CDD" id="cd17535">
    <property type="entry name" value="REC_NarL-like"/>
    <property type="match status" value="1"/>
</dbReference>
<dbReference type="AlphaFoldDB" id="A0AA35CJH4"/>
<dbReference type="SMART" id="SM00448">
    <property type="entry name" value="REC"/>
    <property type="match status" value="1"/>
</dbReference>
<dbReference type="Gene3D" id="3.40.50.2300">
    <property type="match status" value="1"/>
</dbReference>
<evidence type="ECO:0000256" key="3">
    <source>
        <dbReference type="PROSITE-ProRule" id="PRU00169"/>
    </source>
</evidence>
<dbReference type="InterPro" id="IPR001789">
    <property type="entry name" value="Sig_transdc_resp-reg_receiver"/>
</dbReference>
<evidence type="ECO:0000313" key="6">
    <source>
        <dbReference type="Proteomes" id="UP001163687"/>
    </source>
</evidence>
<dbReference type="GO" id="GO:0005524">
    <property type="term" value="F:ATP binding"/>
    <property type="evidence" value="ECO:0007669"/>
    <property type="project" value="TreeGrafter"/>
</dbReference>
<evidence type="ECO:0000256" key="2">
    <source>
        <dbReference type="ARBA" id="ARBA00024867"/>
    </source>
</evidence>
<evidence type="ECO:0000256" key="1">
    <source>
        <dbReference type="ARBA" id="ARBA00018672"/>
    </source>
</evidence>
<organism evidence="5 6">
    <name type="scientific">Caldinitratiruptor microaerophilus</name>
    <dbReference type="NCBI Taxonomy" id="671077"/>
    <lineage>
        <taxon>Bacteria</taxon>
        <taxon>Bacillati</taxon>
        <taxon>Bacillota</taxon>
        <taxon>Clostridia</taxon>
        <taxon>Eubacteriales</taxon>
        <taxon>Symbiobacteriaceae</taxon>
        <taxon>Caldinitratiruptor</taxon>
    </lineage>
</organism>
<dbReference type="GO" id="GO:0000160">
    <property type="term" value="P:phosphorelay signal transduction system"/>
    <property type="evidence" value="ECO:0007669"/>
    <property type="project" value="InterPro"/>
</dbReference>
<dbReference type="InterPro" id="IPR050625">
    <property type="entry name" value="ParA/MinD_ATPase"/>
</dbReference>
<dbReference type="SUPFAM" id="SSF52540">
    <property type="entry name" value="P-loop containing nucleoside triphosphate hydrolases"/>
    <property type="match status" value="1"/>
</dbReference>
<sequence>MADRLGVIIADDSEQVRQSIRAMLGLDEGFVVLGEAADGQTAVELTRNLRPDVVLMDVNMPVLDGIAATAAITASGVGAGVVIISVQGEPEYLRRAMQAGARDYLIKPFTYEELVSAARRAAGRTRADPQPGPQRPRGQVVTLVSARGGVGKSLLACNLAASLALKTRLPVAAVDLDLEFGVLHSLLGVRAAATWLDVCRVEEPLTPEHLRRALTRGGIPGLGLLAAPPYPHQAAEVDGEGRAEPGRNYVAEALEALRREHDYVVVDTGRGLREGVLTALDLSDRIVVVSVPEIPALQNTARLLEILVGRLGYPRERVDLVLNMTGSAEAPRREDIERSLQYPVAHELPWDPASASWSANAGQLLVTRRARVALSEAISALAHRLIAGAADGVMASAAHASPVPAGPAADRGPGLGRRMLGLFGLGLGR</sequence>
<comment type="function">
    <text evidence="2">May play the central regulatory role in sporulation. It may be an element of the effector pathway responsible for the activation of sporulation genes in response to nutritional stress. Spo0A may act in concert with spo0H (a sigma factor) to control the expression of some genes that are critical to the sporulation process.</text>
</comment>
<evidence type="ECO:0000313" key="5">
    <source>
        <dbReference type="EMBL" id="BDG60247.1"/>
    </source>
</evidence>
<proteinExistence type="predicted"/>
<keyword evidence="3" id="KW-0597">Phosphoprotein</keyword>
<dbReference type="GO" id="GO:0051782">
    <property type="term" value="P:negative regulation of cell division"/>
    <property type="evidence" value="ECO:0007669"/>
    <property type="project" value="TreeGrafter"/>
</dbReference>